<evidence type="ECO:0000313" key="10">
    <source>
        <dbReference type="RefSeq" id="XP_002741947.1"/>
    </source>
</evidence>
<keyword evidence="6 8" id="KW-0472">Membrane</keyword>
<protein>
    <submittedName>
        <fullName evidence="10">Sodium-dependent phosphate transport protein 2B-like</fullName>
    </submittedName>
</protein>
<accession>A0ABM0H192</accession>
<dbReference type="PANTHER" id="PTHR10010:SF46">
    <property type="entry name" value="SODIUM-DEPENDENT PHOSPHATE TRANSPORT PROTEIN 2B"/>
    <property type="match status" value="1"/>
</dbReference>
<feature type="transmembrane region" description="Helical" evidence="8">
    <location>
        <begin position="161"/>
        <end position="190"/>
    </location>
</feature>
<feature type="transmembrane region" description="Helical" evidence="8">
    <location>
        <begin position="556"/>
        <end position="578"/>
    </location>
</feature>
<feature type="compositionally biased region" description="Polar residues" evidence="7">
    <location>
        <begin position="11"/>
        <end position="24"/>
    </location>
</feature>
<feature type="transmembrane region" description="Helical" evidence="8">
    <location>
        <begin position="452"/>
        <end position="475"/>
    </location>
</feature>
<keyword evidence="9" id="KW-1185">Reference proteome</keyword>
<dbReference type="NCBIfam" id="TIGR01013">
    <property type="entry name" value="2a58"/>
    <property type="match status" value="1"/>
</dbReference>
<feature type="region of interest" description="Disordered" evidence="7">
    <location>
        <begin position="1"/>
        <end position="80"/>
    </location>
</feature>
<dbReference type="Pfam" id="PF02690">
    <property type="entry name" value="Na_Pi_cotrans"/>
    <property type="match status" value="2"/>
</dbReference>
<sequence length="684" mass="74745">MNDHLVKDDSSNSLYLMSGLQSTKTGDDGSTDGHCGGSDESNTTCSDDVSQDSTCDDDMPKNGTEEKAQEDETKTEEEFDPWSLVSEIASTQPKWSELTTSGKVKRVLIGWILKPILIFFFLYFFIVALALMGDAFTLIGGSAAGAALSDSTLLDNPITGLMIGMLVTVLLQSSSATTSIIVSMVAADLIQVEQAIPMVMGANLGTSVTNTIVAGGQAGDRDTFRLSFAGATVHDCFNWLAVLVLLPFELLTGYLYHLTTAIVEGSDLNSFGSDDKVKITDPIVDKIIQINMDVLEGIALGELEPGEKSLVDRWCEWEDVYYNETSFYSVNGTNYTEVDEVYNYTVYIERCDFLFAHCDLADEVIGLILLVVSLALLMGCLIGIVKVLGSMLRGSAANATKKFLNANFPGYLSWLTGYIAILIGAFFTMLLQSSSVFTSMLTPLVGMRVITLARMYPLTLGANIGTTFTSLLAAFASSDSQDFEEGVQISLCHLFFNLTAIAIFYPIPFMRRPPIGGAKFLGNTTAVYRWFSLAYLLIVFFLIPVIVLMLSIAGSIYLGIFLIIFGSITLIVIIIKILQAKFPRCLPKFMRTWDFLPKCLRSLEPYDTLIKHCMVGCGRCKEKCKCGKDSSEDSNCGETDDIDMKVVVTKSNGDVELGVDNPTLEVDDEPERHTTGNGVMVKTE</sequence>
<dbReference type="RefSeq" id="XP_002741947.1">
    <property type="nucleotide sequence ID" value="XM_002741901.1"/>
</dbReference>
<evidence type="ECO:0000256" key="3">
    <source>
        <dbReference type="ARBA" id="ARBA00022475"/>
    </source>
</evidence>
<reference evidence="10" key="1">
    <citation type="submission" date="2025-08" db="UniProtKB">
        <authorList>
            <consortium name="RefSeq"/>
        </authorList>
    </citation>
    <scope>IDENTIFICATION</scope>
    <source>
        <tissue evidence="10">Testes</tissue>
    </source>
</reference>
<dbReference type="GeneID" id="100376604"/>
<proteinExistence type="inferred from homology"/>
<feature type="region of interest" description="Disordered" evidence="7">
    <location>
        <begin position="654"/>
        <end position="684"/>
    </location>
</feature>
<feature type="transmembrane region" description="Helical" evidence="8">
    <location>
        <begin position="364"/>
        <end position="385"/>
    </location>
</feature>
<keyword evidence="5 8" id="KW-1133">Transmembrane helix</keyword>
<evidence type="ECO:0000256" key="7">
    <source>
        <dbReference type="SAM" id="MobiDB-lite"/>
    </source>
</evidence>
<evidence type="ECO:0000256" key="1">
    <source>
        <dbReference type="ARBA" id="ARBA00004424"/>
    </source>
</evidence>
<evidence type="ECO:0000256" key="8">
    <source>
        <dbReference type="SAM" id="Phobius"/>
    </source>
</evidence>
<evidence type="ECO:0000256" key="4">
    <source>
        <dbReference type="ARBA" id="ARBA00022692"/>
    </source>
</evidence>
<evidence type="ECO:0000256" key="5">
    <source>
        <dbReference type="ARBA" id="ARBA00022989"/>
    </source>
</evidence>
<gene>
    <name evidence="10" type="primary">LOC100376604</name>
</gene>
<feature type="transmembrane region" description="Helical" evidence="8">
    <location>
        <begin position="527"/>
        <end position="550"/>
    </location>
</feature>
<feature type="compositionally biased region" description="Low complexity" evidence="7">
    <location>
        <begin position="43"/>
        <end position="53"/>
    </location>
</feature>
<name>A0ABM0H192_SACKO</name>
<dbReference type="Proteomes" id="UP000694865">
    <property type="component" value="Unplaced"/>
</dbReference>
<keyword evidence="3" id="KW-1003">Cell membrane</keyword>
<evidence type="ECO:0000256" key="2">
    <source>
        <dbReference type="ARBA" id="ARBA00005808"/>
    </source>
</evidence>
<evidence type="ECO:0000313" key="9">
    <source>
        <dbReference type="Proteomes" id="UP000694865"/>
    </source>
</evidence>
<organism evidence="9 10">
    <name type="scientific">Saccoglossus kowalevskii</name>
    <name type="common">Acorn worm</name>
    <dbReference type="NCBI Taxonomy" id="10224"/>
    <lineage>
        <taxon>Eukaryota</taxon>
        <taxon>Metazoa</taxon>
        <taxon>Hemichordata</taxon>
        <taxon>Enteropneusta</taxon>
        <taxon>Harrimaniidae</taxon>
        <taxon>Saccoglossus</taxon>
    </lineage>
</organism>
<feature type="transmembrane region" description="Helical" evidence="8">
    <location>
        <begin position="487"/>
        <end position="507"/>
    </location>
</feature>
<dbReference type="InterPro" id="IPR003841">
    <property type="entry name" value="Na/Pi_transpt"/>
</dbReference>
<evidence type="ECO:0000256" key="6">
    <source>
        <dbReference type="ARBA" id="ARBA00023136"/>
    </source>
</evidence>
<feature type="transmembrane region" description="Helical" evidence="8">
    <location>
        <begin position="411"/>
        <end position="431"/>
    </location>
</feature>
<dbReference type="PANTHER" id="PTHR10010">
    <property type="entry name" value="SOLUTE CARRIER FAMILY 34 SODIUM PHOSPHATE , MEMBER 2-RELATED"/>
    <property type="match status" value="1"/>
</dbReference>
<feature type="compositionally biased region" description="Basic and acidic residues" evidence="7">
    <location>
        <begin position="58"/>
        <end position="72"/>
    </location>
</feature>
<comment type="subcellular location">
    <subcellularLocation>
        <location evidence="1">Apical cell membrane</location>
        <topology evidence="1">Multi-pass membrane protein</topology>
    </subcellularLocation>
</comment>
<feature type="transmembrane region" description="Helical" evidence="8">
    <location>
        <begin position="116"/>
        <end position="141"/>
    </location>
</feature>
<keyword evidence="4 8" id="KW-0812">Transmembrane</keyword>
<feature type="compositionally biased region" description="Basic and acidic residues" evidence="7">
    <location>
        <begin position="1"/>
        <end position="10"/>
    </location>
</feature>
<comment type="similarity">
    <text evidence="2">Belongs to the SLC34A transporter family.</text>
</comment>